<organism evidence="5 6">
    <name type="scientific">Ancylostoma caninum</name>
    <name type="common">Dog hookworm</name>
    <dbReference type="NCBI Taxonomy" id="29170"/>
    <lineage>
        <taxon>Eukaryota</taxon>
        <taxon>Metazoa</taxon>
        <taxon>Ecdysozoa</taxon>
        <taxon>Nematoda</taxon>
        <taxon>Chromadorea</taxon>
        <taxon>Rhabditida</taxon>
        <taxon>Rhabditina</taxon>
        <taxon>Rhabditomorpha</taxon>
        <taxon>Strongyloidea</taxon>
        <taxon>Ancylostomatidae</taxon>
        <taxon>Ancylostomatinae</taxon>
        <taxon>Ancylostoma</taxon>
    </lineage>
</organism>
<evidence type="ECO:0000256" key="1">
    <source>
        <dbReference type="ARBA" id="ARBA00022737"/>
    </source>
</evidence>
<gene>
    <name evidence="5" type="ORF">ANCCAN_21474</name>
</gene>
<feature type="repeat" description="ANK" evidence="3">
    <location>
        <begin position="142"/>
        <end position="174"/>
    </location>
</feature>
<dbReference type="AlphaFoldDB" id="A0A368FKK9"/>
<dbReference type="SMART" id="SM00248">
    <property type="entry name" value="ANK"/>
    <property type="match status" value="3"/>
</dbReference>
<evidence type="ECO:0000313" key="5">
    <source>
        <dbReference type="EMBL" id="RCN32706.1"/>
    </source>
</evidence>
<dbReference type="InterPro" id="IPR036770">
    <property type="entry name" value="Ankyrin_rpt-contain_sf"/>
</dbReference>
<dbReference type="PROSITE" id="PS50297">
    <property type="entry name" value="ANK_REP_REGION"/>
    <property type="match status" value="2"/>
</dbReference>
<evidence type="ECO:0000256" key="3">
    <source>
        <dbReference type="PROSITE-ProRule" id="PRU00023"/>
    </source>
</evidence>
<evidence type="ECO:0000256" key="4">
    <source>
        <dbReference type="SAM" id="MobiDB-lite"/>
    </source>
</evidence>
<dbReference type="InterPro" id="IPR002110">
    <property type="entry name" value="Ankyrin_rpt"/>
</dbReference>
<feature type="region of interest" description="Disordered" evidence="4">
    <location>
        <begin position="1"/>
        <end position="21"/>
    </location>
</feature>
<dbReference type="Pfam" id="PF13637">
    <property type="entry name" value="Ank_4"/>
    <property type="match status" value="1"/>
</dbReference>
<protein>
    <submittedName>
        <fullName evidence="5">Ankyrin repeat protein</fullName>
    </submittedName>
</protein>
<dbReference type="SUPFAM" id="SSF48403">
    <property type="entry name" value="Ankyrin repeat"/>
    <property type="match status" value="1"/>
</dbReference>
<reference evidence="5 6" key="1">
    <citation type="submission" date="2014-10" db="EMBL/GenBank/DDBJ databases">
        <title>Draft genome of the hookworm Ancylostoma caninum.</title>
        <authorList>
            <person name="Mitreva M."/>
        </authorList>
    </citation>
    <scope>NUCLEOTIDE SEQUENCE [LARGE SCALE GENOMIC DNA]</scope>
    <source>
        <strain evidence="5 6">Baltimore</strain>
    </source>
</reference>
<feature type="repeat" description="ANK" evidence="3">
    <location>
        <begin position="94"/>
        <end position="126"/>
    </location>
</feature>
<dbReference type="PANTHER" id="PTHR24189">
    <property type="entry name" value="MYOTROPHIN"/>
    <property type="match status" value="1"/>
</dbReference>
<dbReference type="PROSITE" id="PS50088">
    <property type="entry name" value="ANK_REPEAT"/>
    <property type="match status" value="2"/>
</dbReference>
<dbReference type="STRING" id="29170.A0A368FKK9"/>
<sequence>MDCDDSGGISEDENEDPKHDLGFTKELIDEIRSTKANNPGMFVSAWQEDDQGIREADLENPAERFLKEAENGNIDFLKAALENDPSLLSVTDEDGYTALHRAAYNNHLDAVSFLLEQGANAEARMLTNLVKVMMDTRFRTKQGWTPLHSAANWGNYEIIGRLITHGVDVNARSSGSVTALHLAISSQCENGENVFHCVRYLLQAPGEFKQLYSLLLYPHLK</sequence>
<dbReference type="EMBL" id="JOJR01001043">
    <property type="protein sequence ID" value="RCN32706.1"/>
    <property type="molecule type" value="Genomic_DNA"/>
</dbReference>
<dbReference type="Proteomes" id="UP000252519">
    <property type="component" value="Unassembled WGS sequence"/>
</dbReference>
<comment type="caution">
    <text evidence="5">The sequence shown here is derived from an EMBL/GenBank/DDBJ whole genome shotgun (WGS) entry which is preliminary data.</text>
</comment>
<keyword evidence="1" id="KW-0677">Repeat</keyword>
<proteinExistence type="predicted"/>
<dbReference type="PANTHER" id="PTHR24189:SF73">
    <property type="entry name" value="ANKYRIN REPEAT AND SOCS BOX-CONTAINING 15B"/>
    <property type="match status" value="1"/>
</dbReference>
<keyword evidence="6" id="KW-1185">Reference proteome</keyword>
<feature type="compositionally biased region" description="Acidic residues" evidence="4">
    <location>
        <begin position="1"/>
        <end position="15"/>
    </location>
</feature>
<accession>A0A368FKK9</accession>
<evidence type="ECO:0000313" key="6">
    <source>
        <dbReference type="Proteomes" id="UP000252519"/>
    </source>
</evidence>
<dbReference type="Pfam" id="PF12796">
    <property type="entry name" value="Ank_2"/>
    <property type="match status" value="1"/>
</dbReference>
<dbReference type="Gene3D" id="1.25.40.20">
    <property type="entry name" value="Ankyrin repeat-containing domain"/>
    <property type="match status" value="1"/>
</dbReference>
<keyword evidence="2 3" id="KW-0040">ANK repeat</keyword>
<dbReference type="PRINTS" id="PR01415">
    <property type="entry name" value="ANKYRIN"/>
</dbReference>
<dbReference type="OrthoDB" id="19174at2759"/>
<evidence type="ECO:0000256" key="2">
    <source>
        <dbReference type="ARBA" id="ARBA00023043"/>
    </source>
</evidence>
<dbReference type="InterPro" id="IPR050745">
    <property type="entry name" value="Multifunctional_regulatory"/>
</dbReference>
<name>A0A368FKK9_ANCCA</name>